<organism evidence="6 7">
    <name type="scientific">Claviceps pusilla</name>
    <dbReference type="NCBI Taxonomy" id="123648"/>
    <lineage>
        <taxon>Eukaryota</taxon>
        <taxon>Fungi</taxon>
        <taxon>Dikarya</taxon>
        <taxon>Ascomycota</taxon>
        <taxon>Pezizomycotina</taxon>
        <taxon>Sordariomycetes</taxon>
        <taxon>Hypocreomycetidae</taxon>
        <taxon>Hypocreales</taxon>
        <taxon>Clavicipitaceae</taxon>
        <taxon>Claviceps</taxon>
    </lineage>
</organism>
<dbReference type="PROSITE" id="PS00061">
    <property type="entry name" value="ADH_SHORT"/>
    <property type="match status" value="1"/>
</dbReference>
<dbReference type="AlphaFoldDB" id="A0A9P7NFD5"/>
<evidence type="ECO:0008006" key="8">
    <source>
        <dbReference type="Google" id="ProtNLM"/>
    </source>
</evidence>
<sequence length="290" mass="30928">MSSTQALTRDVLFNLKGRVALVTGGGSGIGLMATQALAANGAKVYITGRTKEKLDKVVSEHFQGNDSQVIPLQADVSSKDGILSLLQDVESREKCLCILVNNAGISGDNTNPEAKTAKELQSTWFDDSSFETWIDLYRTNVAAVYFTTAAFLPLLQASSELYRGWSGTVINITSVSGLVKTAQHHFDYNSSKAAAVHLTRMLSSEIASAGLKIRVNNIAPGVFPSEMTAGASDDKQKSQLSKEDFEGKIPAARPGKDEDMASAILFASCNQYLNGDTLVVDGGYSITAGM</sequence>
<evidence type="ECO:0000313" key="6">
    <source>
        <dbReference type="EMBL" id="KAG6015914.1"/>
    </source>
</evidence>
<keyword evidence="3" id="KW-0560">Oxidoreductase</keyword>
<dbReference type="OrthoDB" id="2898618at2759"/>
<evidence type="ECO:0000313" key="7">
    <source>
        <dbReference type="Proteomes" id="UP000748025"/>
    </source>
</evidence>
<name>A0A9P7NFD5_9HYPO</name>
<feature type="compositionally biased region" description="Basic and acidic residues" evidence="5">
    <location>
        <begin position="232"/>
        <end position="247"/>
    </location>
</feature>
<comment type="similarity">
    <text evidence="1 4">Belongs to the short-chain dehydrogenases/reductases (SDR) family.</text>
</comment>
<comment type="caution">
    <text evidence="6">The sequence shown here is derived from an EMBL/GenBank/DDBJ whole genome shotgun (WGS) entry which is preliminary data.</text>
</comment>
<dbReference type="Pfam" id="PF00106">
    <property type="entry name" value="adh_short"/>
    <property type="match status" value="1"/>
</dbReference>
<dbReference type="Proteomes" id="UP000748025">
    <property type="component" value="Unassembled WGS sequence"/>
</dbReference>
<evidence type="ECO:0000256" key="5">
    <source>
        <dbReference type="SAM" id="MobiDB-lite"/>
    </source>
</evidence>
<dbReference type="InterPro" id="IPR020904">
    <property type="entry name" value="Sc_DH/Rdtase_CS"/>
</dbReference>
<evidence type="ECO:0000256" key="3">
    <source>
        <dbReference type="ARBA" id="ARBA00023002"/>
    </source>
</evidence>
<dbReference type="PANTHER" id="PTHR43618">
    <property type="entry name" value="7-ALPHA-HYDROXYSTEROID DEHYDROGENASE"/>
    <property type="match status" value="1"/>
</dbReference>
<gene>
    <name evidence="6" type="ORF">E4U43_004576</name>
</gene>
<dbReference type="InterPro" id="IPR002347">
    <property type="entry name" value="SDR_fam"/>
</dbReference>
<dbReference type="PRINTS" id="PR00081">
    <property type="entry name" value="GDHRDH"/>
</dbReference>
<reference evidence="6" key="1">
    <citation type="journal article" date="2020" name="bioRxiv">
        <title>Whole genome comparisons of ergot fungi reveals the divergence and evolution of species within the genus Claviceps are the result of varying mechanisms driving genome evolution and host range expansion.</title>
        <authorList>
            <person name="Wyka S.A."/>
            <person name="Mondo S.J."/>
            <person name="Liu M."/>
            <person name="Dettman J."/>
            <person name="Nalam V."/>
            <person name="Broders K.D."/>
        </authorList>
    </citation>
    <scope>NUCLEOTIDE SEQUENCE</scope>
    <source>
        <strain evidence="6">CCC 602</strain>
    </source>
</reference>
<evidence type="ECO:0000256" key="4">
    <source>
        <dbReference type="RuleBase" id="RU000363"/>
    </source>
</evidence>
<keyword evidence="2" id="KW-0521">NADP</keyword>
<protein>
    <recommendedName>
        <fullName evidence="8">NAD(P)H-dependent oxidoreductase</fullName>
    </recommendedName>
</protein>
<dbReference type="SUPFAM" id="SSF51735">
    <property type="entry name" value="NAD(P)-binding Rossmann-fold domains"/>
    <property type="match status" value="1"/>
</dbReference>
<dbReference type="Gene3D" id="3.40.50.720">
    <property type="entry name" value="NAD(P)-binding Rossmann-like Domain"/>
    <property type="match status" value="1"/>
</dbReference>
<dbReference type="PRINTS" id="PR00080">
    <property type="entry name" value="SDRFAMILY"/>
</dbReference>
<dbReference type="InterPro" id="IPR052178">
    <property type="entry name" value="Sec_Metab_Biosynth_SDR"/>
</dbReference>
<evidence type="ECO:0000256" key="2">
    <source>
        <dbReference type="ARBA" id="ARBA00022857"/>
    </source>
</evidence>
<accession>A0A9P7NFD5</accession>
<feature type="region of interest" description="Disordered" evidence="5">
    <location>
        <begin position="229"/>
        <end position="254"/>
    </location>
</feature>
<proteinExistence type="inferred from homology"/>
<evidence type="ECO:0000256" key="1">
    <source>
        <dbReference type="ARBA" id="ARBA00006484"/>
    </source>
</evidence>
<dbReference type="EMBL" id="SRPW01000299">
    <property type="protein sequence ID" value="KAG6015914.1"/>
    <property type="molecule type" value="Genomic_DNA"/>
</dbReference>
<dbReference type="InterPro" id="IPR036291">
    <property type="entry name" value="NAD(P)-bd_dom_sf"/>
</dbReference>
<dbReference type="GO" id="GO:0016491">
    <property type="term" value="F:oxidoreductase activity"/>
    <property type="evidence" value="ECO:0007669"/>
    <property type="project" value="UniProtKB-KW"/>
</dbReference>
<dbReference type="PANTHER" id="PTHR43618:SF4">
    <property type="entry name" value="SHORT CHAIN DEHYDROGENASE_REDUCTASE FAMILY (AFU_ORTHOLOGUE AFUA_7G04540)"/>
    <property type="match status" value="1"/>
</dbReference>
<keyword evidence="7" id="KW-1185">Reference proteome</keyword>